<keyword evidence="3" id="KW-1185">Reference proteome</keyword>
<name>A0A9P4NZ65_9PEZI</name>
<proteinExistence type="predicted"/>
<dbReference type="AlphaFoldDB" id="A0A9P4NZ65"/>
<organism evidence="2 3">
    <name type="scientific">Tothia fuscella</name>
    <dbReference type="NCBI Taxonomy" id="1048955"/>
    <lineage>
        <taxon>Eukaryota</taxon>
        <taxon>Fungi</taxon>
        <taxon>Dikarya</taxon>
        <taxon>Ascomycota</taxon>
        <taxon>Pezizomycotina</taxon>
        <taxon>Dothideomycetes</taxon>
        <taxon>Pleosporomycetidae</taxon>
        <taxon>Venturiales</taxon>
        <taxon>Cylindrosympodiaceae</taxon>
        <taxon>Tothia</taxon>
    </lineage>
</organism>
<feature type="region of interest" description="Disordered" evidence="1">
    <location>
        <begin position="76"/>
        <end position="114"/>
    </location>
</feature>
<gene>
    <name evidence="2" type="ORF">EJ08DRAFT_731023</name>
</gene>
<evidence type="ECO:0000313" key="2">
    <source>
        <dbReference type="EMBL" id="KAF2434355.1"/>
    </source>
</evidence>
<dbReference type="EMBL" id="MU007017">
    <property type="protein sequence ID" value="KAF2434355.1"/>
    <property type="molecule type" value="Genomic_DNA"/>
</dbReference>
<protein>
    <submittedName>
        <fullName evidence="2">Uncharacterized protein</fullName>
    </submittedName>
</protein>
<accession>A0A9P4NZ65</accession>
<reference evidence="2" key="1">
    <citation type="journal article" date="2020" name="Stud. Mycol.">
        <title>101 Dothideomycetes genomes: a test case for predicting lifestyles and emergence of pathogens.</title>
        <authorList>
            <person name="Haridas S."/>
            <person name="Albert R."/>
            <person name="Binder M."/>
            <person name="Bloem J."/>
            <person name="Labutti K."/>
            <person name="Salamov A."/>
            <person name="Andreopoulos B."/>
            <person name="Baker S."/>
            <person name="Barry K."/>
            <person name="Bills G."/>
            <person name="Bluhm B."/>
            <person name="Cannon C."/>
            <person name="Castanera R."/>
            <person name="Culley D."/>
            <person name="Daum C."/>
            <person name="Ezra D."/>
            <person name="Gonzalez J."/>
            <person name="Henrissat B."/>
            <person name="Kuo A."/>
            <person name="Liang C."/>
            <person name="Lipzen A."/>
            <person name="Lutzoni F."/>
            <person name="Magnuson J."/>
            <person name="Mondo S."/>
            <person name="Nolan M."/>
            <person name="Ohm R."/>
            <person name="Pangilinan J."/>
            <person name="Park H.-J."/>
            <person name="Ramirez L."/>
            <person name="Alfaro M."/>
            <person name="Sun H."/>
            <person name="Tritt A."/>
            <person name="Yoshinaga Y."/>
            <person name="Zwiers L.-H."/>
            <person name="Turgeon B."/>
            <person name="Goodwin S."/>
            <person name="Spatafora J."/>
            <person name="Crous P."/>
            <person name="Grigoriev I."/>
        </authorList>
    </citation>
    <scope>NUCLEOTIDE SEQUENCE</scope>
    <source>
        <strain evidence="2">CBS 130266</strain>
    </source>
</reference>
<sequence>MRAVQDRLEQGDAPYQPRDYFKRLAPFWLIVTDYEWMLNSGGEPFWFGPSPDPERIATPAVMAYFKSEAGYSPPWLSTPDISAEAPIASDGDEATAEHQPSRKKKRRQLIGGKTLEERLEKGTEQWCGKVENQLAGLYAGRHRESHKRR</sequence>
<comment type="caution">
    <text evidence="2">The sequence shown here is derived from an EMBL/GenBank/DDBJ whole genome shotgun (WGS) entry which is preliminary data.</text>
</comment>
<evidence type="ECO:0000313" key="3">
    <source>
        <dbReference type="Proteomes" id="UP000800235"/>
    </source>
</evidence>
<evidence type="ECO:0000256" key="1">
    <source>
        <dbReference type="SAM" id="MobiDB-lite"/>
    </source>
</evidence>
<dbReference type="Proteomes" id="UP000800235">
    <property type="component" value="Unassembled WGS sequence"/>
</dbReference>